<dbReference type="HOGENOM" id="CLU_1466087_0_0_6"/>
<keyword evidence="2" id="KW-1133">Transmembrane helix</keyword>
<dbReference type="EMBL" id="GL883905">
    <property type="protein sequence ID" value="EGI16341.1"/>
    <property type="molecule type" value="Genomic_DNA"/>
</dbReference>
<accession>F4SY94</accession>
<reference evidence="3 4" key="1">
    <citation type="submission" date="2010-01" db="EMBL/GenBank/DDBJ databases">
        <title>The Genome Sequence of Escherichia coli M605.</title>
        <authorList>
            <consortium name="The Broad Institute Genome Sequencing Platform"/>
            <consortium name="The Broad Institute Genome Sequencing Center for Infectious Disease"/>
            <person name="Feldgarden M."/>
            <person name="Gordon D.M."/>
            <person name="Johnson J.R."/>
            <person name="Johnston B.D."/>
            <person name="Young S."/>
            <person name="Zeng Q."/>
            <person name="Koehrsen M."/>
            <person name="Alvarado L."/>
            <person name="Berlin A.M."/>
            <person name="Borenstein D."/>
            <person name="Chapman S.B."/>
            <person name="Chen Z."/>
            <person name="Engels R."/>
            <person name="Freedman E."/>
            <person name="Gellesch M."/>
            <person name="Goldberg J."/>
            <person name="Griggs A."/>
            <person name="Gujja S."/>
            <person name="Heilman E.R."/>
            <person name="Heiman D.I."/>
            <person name="Hepburn T.A."/>
            <person name="Howarth C."/>
            <person name="Jen D."/>
            <person name="Larson L."/>
            <person name="Lewis B."/>
            <person name="Mehta T."/>
            <person name="Park D."/>
            <person name="Pearson M."/>
            <person name="Richards J."/>
            <person name="Roberts A."/>
            <person name="Saif S."/>
            <person name="Shea T.D."/>
            <person name="Shenoy N."/>
            <person name="Sisk P."/>
            <person name="Stolte C."/>
            <person name="Sykes S.N."/>
            <person name="Walk T."/>
            <person name="White J."/>
            <person name="Yandava C."/>
            <person name="Haas B."/>
            <person name="Henn M.R."/>
            <person name="Nusbaum C."/>
            <person name="Birren B."/>
        </authorList>
    </citation>
    <scope>NUCLEOTIDE SEQUENCE [LARGE SCALE GENOMIC DNA]</scope>
    <source>
        <strain evidence="3 4">M605</strain>
    </source>
</reference>
<evidence type="ECO:0000256" key="2">
    <source>
        <dbReference type="SAM" id="Phobius"/>
    </source>
</evidence>
<dbReference type="GO" id="GO:0016020">
    <property type="term" value="C:membrane"/>
    <property type="evidence" value="ECO:0007669"/>
    <property type="project" value="UniProtKB-SubCell"/>
</dbReference>
<keyword evidence="2" id="KW-0812">Transmembrane</keyword>
<evidence type="ECO:0000313" key="4">
    <source>
        <dbReference type="Proteomes" id="UP000004710"/>
    </source>
</evidence>
<proteinExistence type="predicted"/>
<dbReference type="InterPro" id="IPR012902">
    <property type="entry name" value="N_methyl_site"/>
</dbReference>
<keyword evidence="2" id="KW-0472">Membrane</keyword>
<dbReference type="RefSeq" id="WP_000278070.1">
    <property type="nucleotide sequence ID" value="NZ_GL883905.1"/>
</dbReference>
<organism evidence="3 4">
    <name type="scientific">Escherichia coli M605</name>
    <dbReference type="NCBI Taxonomy" id="656417"/>
    <lineage>
        <taxon>Bacteria</taxon>
        <taxon>Pseudomonadati</taxon>
        <taxon>Pseudomonadota</taxon>
        <taxon>Gammaproteobacteria</taxon>
        <taxon>Enterobacterales</taxon>
        <taxon>Enterobacteriaceae</taxon>
        <taxon>Escherichia</taxon>
    </lineage>
</organism>
<dbReference type="AlphaFoldDB" id="F4SY94"/>
<evidence type="ECO:0000256" key="1">
    <source>
        <dbReference type="ARBA" id="ARBA00004167"/>
    </source>
</evidence>
<comment type="subcellular location">
    <subcellularLocation>
        <location evidence="1">Membrane</location>
        <topology evidence="1">Single-pass membrane protein</topology>
    </subcellularLocation>
</comment>
<dbReference type="Proteomes" id="UP000004710">
    <property type="component" value="Unassembled WGS sequence"/>
</dbReference>
<sequence length="184" mass="20599">MYKRERGLSLIEAAMVLALATIFISGVLYYYQIAKENENRDEIMSTTMNIVATVNKLYANYGFHKSYTGLSNELIQKAIPSLKLNDNGLIIQPNGITIDVWPWQQNGGYVYVISIDHIPTSQCENYSTMLTSVGGNLIKKAWIGGSHQDWYPFNGNPEEVRKQLFAACHGITQDTTLISVALNT</sequence>
<gene>
    <name evidence="3" type="ORF">ECIG_04734</name>
</gene>
<evidence type="ECO:0000313" key="3">
    <source>
        <dbReference type="EMBL" id="EGI16341.1"/>
    </source>
</evidence>
<protein>
    <submittedName>
        <fullName evidence="3">Putative major structural subunit of bundle-forming pilus (Bundle-forming pilin) (Bundlin)</fullName>
    </submittedName>
</protein>
<dbReference type="Gene3D" id="3.30.1690.10">
    <property type="entry name" value="TcpA-like pilin"/>
    <property type="match status" value="1"/>
</dbReference>
<feature type="transmembrane region" description="Helical" evidence="2">
    <location>
        <begin position="7"/>
        <end position="31"/>
    </location>
</feature>
<name>F4SY94_ECOLX</name>
<dbReference type="PROSITE" id="PS00409">
    <property type="entry name" value="PROKAR_NTER_METHYL"/>
    <property type="match status" value="1"/>
</dbReference>